<proteinExistence type="predicted"/>
<organism evidence="1 2">
    <name type="scientific">Mycobacteroides immunogenum</name>
    <dbReference type="NCBI Taxonomy" id="83262"/>
    <lineage>
        <taxon>Bacteria</taxon>
        <taxon>Bacillati</taxon>
        <taxon>Actinomycetota</taxon>
        <taxon>Actinomycetes</taxon>
        <taxon>Mycobacteriales</taxon>
        <taxon>Mycobacteriaceae</taxon>
        <taxon>Mycobacteroides</taxon>
    </lineage>
</organism>
<dbReference type="RefSeq" id="WP_064628964.1">
    <property type="nucleotide sequence ID" value="NZ_LQYE01000007.1"/>
</dbReference>
<evidence type="ECO:0000313" key="2">
    <source>
        <dbReference type="Proteomes" id="UP000186919"/>
    </source>
</evidence>
<name>A0A179VBZ4_9MYCO</name>
<accession>A0A179VBZ4</accession>
<evidence type="ECO:0000313" key="1">
    <source>
        <dbReference type="EMBL" id="OAT69399.1"/>
    </source>
</evidence>
<dbReference type="EMBL" id="LQYE01000007">
    <property type="protein sequence ID" value="OAT69399.1"/>
    <property type="molecule type" value="Genomic_DNA"/>
</dbReference>
<protein>
    <submittedName>
        <fullName evidence="1">Uncharacterized protein</fullName>
    </submittedName>
</protein>
<dbReference type="AlphaFoldDB" id="A0A179VBZ4"/>
<comment type="caution">
    <text evidence="1">The sequence shown here is derived from an EMBL/GenBank/DDBJ whole genome shotgun (WGS) entry which is preliminary data.</text>
</comment>
<sequence>MSESLHFDVPLDGYRQITSGLRQLALPANCPLAAGDTIRITATDYSWPNGLGRAIGPADVPAIEITLTRVTRTGDLVVADFDTYAESGINTAPASSTPPNRGNAR</sequence>
<gene>
    <name evidence="1" type="ORF">AWB85_21800</name>
</gene>
<dbReference type="Proteomes" id="UP000186919">
    <property type="component" value="Unassembled WGS sequence"/>
</dbReference>
<reference evidence="1 2" key="1">
    <citation type="submission" date="2016-01" db="EMBL/GenBank/DDBJ databases">
        <title>Mycobacterium immunogenum strain CD11_6 genome sequencing and assembly.</title>
        <authorList>
            <person name="Kaur G."/>
            <person name="Nair G.R."/>
            <person name="Mayilraj S."/>
        </authorList>
    </citation>
    <scope>NUCLEOTIDE SEQUENCE [LARGE SCALE GENOMIC DNA]</scope>
    <source>
        <strain evidence="1 2">CD11-6</strain>
    </source>
</reference>